<reference evidence="3" key="2">
    <citation type="submission" date="2018-10" db="EMBL/GenBank/DDBJ databases">
        <title>De novo assembly of a Great Dane genome.</title>
        <authorList>
            <person name="Kidd J.M."/>
            <person name="Pendleton A.L."/>
            <person name="Shen F."/>
            <person name="Emery S."/>
        </authorList>
    </citation>
    <scope>NUCLEOTIDE SEQUENCE [LARGE SCALE GENOMIC DNA]</scope>
    <source>
        <strain evidence="3">Great Dane</strain>
    </source>
</reference>
<dbReference type="Ensembl" id="ENSCAFT00030006252.1">
    <property type="protein sequence ID" value="ENSCAFP00030005508.1"/>
    <property type="gene ID" value="ENSCAFG00030003353.1"/>
</dbReference>
<evidence type="ECO:0000313" key="2">
    <source>
        <dbReference type="Ensembl" id="ENSCAFP00030005508.1"/>
    </source>
</evidence>
<reference evidence="3" key="4">
    <citation type="submission" date="2025-05" db="UniProtKB">
        <authorList>
            <consortium name="Ensembl"/>
        </authorList>
    </citation>
    <scope>IDENTIFICATION</scope>
</reference>
<evidence type="ECO:0000313" key="5">
    <source>
        <dbReference type="Proteomes" id="UP000694542"/>
    </source>
</evidence>
<dbReference type="SUPFAM" id="SSF57667">
    <property type="entry name" value="beta-beta-alpha zinc fingers"/>
    <property type="match status" value="1"/>
</dbReference>
<dbReference type="Proteomes" id="UP000694542">
    <property type="component" value="Chromosome 8"/>
</dbReference>
<reference evidence="1 4" key="1">
    <citation type="journal article" date="2005" name="Nature">
        <title>Genome sequence, comparative analysis and haplotype structure of the domestic dog.</title>
        <authorList>
            <consortium name="Broad Sequencing Platform"/>
            <person name="Lindblad-Toh K."/>
            <person name="Wade C.M."/>
            <person name="Mikkelsen T.S."/>
            <person name="Karlsson E.K."/>
            <person name="Jaffe D.B."/>
            <person name="Kamal M."/>
            <person name="Clamp M."/>
            <person name="Chang J.L."/>
            <person name="Kulbokas E.J. III"/>
            <person name="Zody M.C."/>
            <person name="Mauceli E."/>
            <person name="Xie X."/>
            <person name="Breen M."/>
            <person name="Wayne R.K."/>
            <person name="Ostrander E.A."/>
            <person name="Ponting C.P."/>
            <person name="Galibert F."/>
            <person name="Smith D.R."/>
            <person name="DeJong P.J."/>
            <person name="Kirkness E."/>
            <person name="Alvarez P."/>
            <person name="Biagi T."/>
            <person name="Brockman W."/>
            <person name="Butler J."/>
            <person name="Chin C.W."/>
            <person name="Cook A."/>
            <person name="Cuff J."/>
            <person name="Daly M.J."/>
            <person name="DeCaprio D."/>
            <person name="Gnerre S."/>
            <person name="Grabherr M."/>
            <person name="Kellis M."/>
            <person name="Kleber M."/>
            <person name="Bardeleben C."/>
            <person name="Goodstadt L."/>
            <person name="Heger A."/>
            <person name="Hitte C."/>
            <person name="Kim L."/>
            <person name="Koepfli K.P."/>
            <person name="Parker H.G."/>
            <person name="Pollinger J.P."/>
            <person name="Searle S.M."/>
            <person name="Sutter N.B."/>
            <person name="Thomas R."/>
            <person name="Webber C."/>
            <person name="Baldwin J."/>
            <person name="Abebe A."/>
            <person name="Abouelleil A."/>
            <person name="Aftuck L."/>
            <person name="Ait-Zahra M."/>
            <person name="Aldredge T."/>
            <person name="Allen N."/>
            <person name="An P."/>
            <person name="Anderson S."/>
            <person name="Antoine C."/>
            <person name="Arachchi H."/>
            <person name="Aslam A."/>
            <person name="Ayotte L."/>
            <person name="Bachantsang P."/>
            <person name="Barry A."/>
            <person name="Bayul T."/>
            <person name="Benamara M."/>
            <person name="Berlin A."/>
            <person name="Bessette D."/>
            <person name="Blitshteyn B."/>
            <person name="Bloom T."/>
            <person name="Blye J."/>
            <person name="Boguslavskiy L."/>
            <person name="Bonnet C."/>
            <person name="Boukhgalter B."/>
            <person name="Brown A."/>
            <person name="Cahill P."/>
            <person name="Calixte N."/>
            <person name="Camarata J."/>
            <person name="Cheshatsang Y."/>
            <person name="Chu J."/>
            <person name="Citroen M."/>
            <person name="Collymore A."/>
            <person name="Cooke P."/>
            <person name="Dawoe T."/>
            <person name="Daza R."/>
            <person name="Decktor K."/>
            <person name="DeGray S."/>
            <person name="Dhargay N."/>
            <person name="Dooley K."/>
            <person name="Dooley K."/>
            <person name="Dorje P."/>
            <person name="Dorjee K."/>
            <person name="Dorris L."/>
            <person name="Duffey N."/>
            <person name="Dupes A."/>
            <person name="Egbiremolen O."/>
            <person name="Elong R."/>
            <person name="Falk J."/>
            <person name="Farina A."/>
            <person name="Faro S."/>
            <person name="Ferguson D."/>
            <person name="Ferreira P."/>
            <person name="Fisher S."/>
            <person name="FitzGerald M."/>
            <person name="Foley K."/>
            <person name="Foley C."/>
            <person name="Franke A."/>
            <person name="Friedrich D."/>
            <person name="Gage D."/>
            <person name="Garber M."/>
            <person name="Gearin G."/>
            <person name="Giannoukos G."/>
            <person name="Goode T."/>
            <person name="Goyette A."/>
            <person name="Graham J."/>
            <person name="Grandbois E."/>
            <person name="Gyaltsen K."/>
            <person name="Hafez N."/>
            <person name="Hagopian D."/>
            <person name="Hagos B."/>
            <person name="Hall J."/>
            <person name="Healy C."/>
            <person name="Hegarty R."/>
            <person name="Honan T."/>
            <person name="Horn A."/>
            <person name="Houde N."/>
            <person name="Hughes L."/>
            <person name="Hunnicutt L."/>
            <person name="Husby M."/>
            <person name="Jester B."/>
            <person name="Jones C."/>
            <person name="Kamat A."/>
            <person name="Kanga B."/>
            <person name="Kells C."/>
            <person name="Khazanovich D."/>
            <person name="Kieu A.C."/>
            <person name="Kisner P."/>
            <person name="Kumar M."/>
            <person name="Lance K."/>
            <person name="Landers T."/>
            <person name="Lara M."/>
            <person name="Lee W."/>
            <person name="Leger J.P."/>
            <person name="Lennon N."/>
            <person name="Leuper L."/>
            <person name="LeVine S."/>
            <person name="Liu J."/>
            <person name="Liu X."/>
            <person name="Lokyitsang Y."/>
            <person name="Lokyitsang T."/>
            <person name="Lui A."/>
            <person name="Macdonald J."/>
            <person name="Major J."/>
            <person name="Marabella R."/>
            <person name="Maru K."/>
            <person name="Matthews C."/>
            <person name="McDonough S."/>
            <person name="Mehta T."/>
            <person name="Meldrim J."/>
            <person name="Melnikov A."/>
            <person name="Meneus L."/>
            <person name="Mihalev A."/>
            <person name="Mihova T."/>
            <person name="Miller K."/>
            <person name="Mittelman R."/>
            <person name="Mlenga V."/>
            <person name="Mulrain L."/>
            <person name="Munson G."/>
            <person name="Navidi A."/>
            <person name="Naylor J."/>
            <person name="Nguyen T."/>
            <person name="Nguyen N."/>
            <person name="Nguyen C."/>
            <person name="Nguyen T."/>
            <person name="Nicol R."/>
            <person name="Norbu N."/>
            <person name="Norbu C."/>
            <person name="Novod N."/>
            <person name="Nyima T."/>
            <person name="Olandt P."/>
            <person name="O'Neill B."/>
            <person name="O'Neill K."/>
            <person name="Osman S."/>
            <person name="Oyono L."/>
            <person name="Patti C."/>
            <person name="Perrin D."/>
            <person name="Phunkhang P."/>
            <person name="Pierre F."/>
            <person name="Priest M."/>
            <person name="Rachupka A."/>
            <person name="Raghuraman S."/>
            <person name="Rameau R."/>
            <person name="Ray V."/>
            <person name="Raymond C."/>
            <person name="Rege F."/>
            <person name="Rise C."/>
            <person name="Rogers J."/>
            <person name="Rogov P."/>
            <person name="Sahalie J."/>
            <person name="Settipalli S."/>
            <person name="Sharpe T."/>
            <person name="Shea T."/>
            <person name="Sheehan M."/>
            <person name="Sherpa N."/>
            <person name="Shi J."/>
            <person name="Shih D."/>
            <person name="Sloan J."/>
            <person name="Smith C."/>
            <person name="Sparrow T."/>
            <person name="Stalker J."/>
            <person name="Stange-Thomann N."/>
            <person name="Stavropoulos S."/>
            <person name="Stone C."/>
            <person name="Stone S."/>
            <person name="Sykes S."/>
            <person name="Tchuinga P."/>
            <person name="Tenzing P."/>
            <person name="Tesfaye S."/>
            <person name="Thoulutsang D."/>
            <person name="Thoulutsang Y."/>
            <person name="Topham K."/>
            <person name="Topping I."/>
            <person name="Tsamla T."/>
            <person name="Vassiliev H."/>
            <person name="Venkataraman V."/>
            <person name="Vo A."/>
            <person name="Wangchuk T."/>
            <person name="Wangdi T."/>
            <person name="Weiand M."/>
            <person name="Wilkinson J."/>
            <person name="Wilson A."/>
            <person name="Yadav S."/>
            <person name="Yang S."/>
            <person name="Yang X."/>
            <person name="Young G."/>
            <person name="Yu Q."/>
            <person name="Zainoun J."/>
            <person name="Zembek L."/>
            <person name="Zimmer A."/>
            <person name="Lander E.S."/>
        </authorList>
    </citation>
    <scope>NUCLEOTIDE SEQUENCE [LARGE SCALE GENOMIC DNA]</scope>
    <source>
        <strain evidence="1">Boxer</strain>
    </source>
</reference>
<dbReference type="Proteomes" id="UP000002254">
    <property type="component" value="Chromosome 8"/>
</dbReference>
<evidence type="ECO:0000313" key="1">
    <source>
        <dbReference type="Ensembl" id="ENSCAFP00000055075.1"/>
    </source>
</evidence>
<evidence type="ECO:0000313" key="4">
    <source>
        <dbReference type="Proteomes" id="UP000002254"/>
    </source>
</evidence>
<dbReference type="InterPro" id="IPR036236">
    <property type="entry name" value="Znf_C2H2_sf"/>
</dbReference>
<sequence>MLFITGQFLRLASGFILHSCRACKKDGIALTGHPEGCSPWRGRVIQQTAQRIQDGNRMDSTSTVRGCATCGKQWEHMIQKNPSLFNNTPCKVCCILLISESQKLAHYQAKSMPTK</sequence>
<dbReference type="AlphaFoldDB" id="A0A8C0PM98"/>
<reference evidence="2" key="3">
    <citation type="submission" date="2019-03" db="EMBL/GenBank/DDBJ databases">
        <authorList>
            <person name="Warren W.C."/>
            <person name="Johnson G.S."/>
        </authorList>
    </citation>
    <scope>NUCLEOTIDE SEQUENCE [LARGE SCALE GENOMIC DNA]</scope>
    <source>
        <strain evidence="2">Basenji</strain>
    </source>
</reference>
<dbReference type="Ensembl" id="ENSCAFT00040001400.1">
    <property type="protein sequence ID" value="ENSCAFP00040001195.1"/>
    <property type="gene ID" value="ENSCAFG00040000764.1"/>
</dbReference>
<name>A0A8C0PM98_CANLF</name>
<dbReference type="Gene3D" id="3.30.160.60">
    <property type="entry name" value="Classic Zinc Finger"/>
    <property type="match status" value="1"/>
</dbReference>
<evidence type="ECO:0000313" key="3">
    <source>
        <dbReference type="Ensembl" id="ENSCAFP00040001195.1"/>
    </source>
</evidence>
<organism evidence="3 5">
    <name type="scientific">Canis lupus familiaris</name>
    <name type="common">Dog</name>
    <name type="synonym">Canis familiaris</name>
    <dbReference type="NCBI Taxonomy" id="9615"/>
    <lineage>
        <taxon>Eukaryota</taxon>
        <taxon>Metazoa</taxon>
        <taxon>Chordata</taxon>
        <taxon>Craniata</taxon>
        <taxon>Vertebrata</taxon>
        <taxon>Euteleostomi</taxon>
        <taxon>Mammalia</taxon>
        <taxon>Eutheria</taxon>
        <taxon>Laurasiatheria</taxon>
        <taxon>Carnivora</taxon>
        <taxon>Caniformia</taxon>
        <taxon>Canidae</taxon>
        <taxon>Canis</taxon>
    </lineage>
</organism>
<dbReference type="OrthoDB" id="10636796at2759"/>
<dbReference type="Ensembl" id="ENSCAFT00000075736.2">
    <property type="protein sequence ID" value="ENSCAFP00000055075.1"/>
    <property type="gene ID" value="ENSCAFG00000050046.2"/>
</dbReference>
<protein>
    <submittedName>
        <fullName evidence="3">Uncharacterized protein</fullName>
    </submittedName>
</protein>
<proteinExistence type="predicted"/>
<accession>A0A8C0PM98</accession>
<dbReference type="Proteomes" id="UP000694429">
    <property type="component" value="Chromosome 8"/>
</dbReference>